<protein>
    <submittedName>
        <fullName evidence="10">Phytochrome sensor protein</fullName>
    </submittedName>
</protein>
<feature type="domain" description="Pili assembly chaperone C-terminal" evidence="9">
    <location>
        <begin position="166"/>
        <end position="222"/>
    </location>
</feature>
<accession>A0A0Q2MGM7</accession>
<dbReference type="InterPro" id="IPR016147">
    <property type="entry name" value="Pili_assmbl_chaperone_N"/>
</dbReference>
<dbReference type="InterPro" id="IPR036316">
    <property type="entry name" value="Pili_assmbl_chap_C_dom_sf"/>
</dbReference>
<sequence>MKKTLLLVLALMTGNAHASVIINGTRVVFSHDAKEASFQLINRSPTTHLIQSWIDDGQIEASPEEIDVPFVILPPIVKIGPENGQEIKIRRVGDTHHIAKDRESVFWINVLDIPPIPDGAERGEQNYLQVALRTRIKLFYRPAGLDASEEFVGQNLSVNVAGNCLENRSPLHVSVVDMEKDNQRILEQSFMIKPFSCHVVDGVTLDHSGQYKVVWLDDYGSKKSVLL</sequence>
<feature type="signal peptide" evidence="7">
    <location>
        <begin position="1"/>
        <end position="18"/>
    </location>
</feature>
<dbReference type="SUPFAM" id="SSF49354">
    <property type="entry name" value="PapD-like"/>
    <property type="match status" value="1"/>
</dbReference>
<keyword evidence="4" id="KW-0574">Periplasm</keyword>
<dbReference type="InParanoid" id="A0A0Q2MGM7"/>
<name>A0A0Q2MGM7_VIBFU</name>
<dbReference type="RefSeq" id="WP_055465761.1">
    <property type="nucleotide sequence ID" value="NZ_LKHS01000005.1"/>
</dbReference>
<evidence type="ECO:0000256" key="2">
    <source>
        <dbReference type="ARBA" id="ARBA00007399"/>
    </source>
</evidence>
<feature type="chain" id="PRO_5006194540" evidence="7">
    <location>
        <begin position="19"/>
        <end position="227"/>
    </location>
</feature>
<dbReference type="InterPro" id="IPR013783">
    <property type="entry name" value="Ig-like_fold"/>
</dbReference>
<keyword evidence="5 6" id="KW-0143">Chaperone</keyword>
<dbReference type="SUPFAM" id="SSF49584">
    <property type="entry name" value="Periplasmic chaperone C-domain"/>
    <property type="match status" value="1"/>
</dbReference>
<organism evidence="10 11">
    <name type="scientific">Vibrio furnissii</name>
    <dbReference type="NCBI Taxonomy" id="29494"/>
    <lineage>
        <taxon>Bacteria</taxon>
        <taxon>Pseudomonadati</taxon>
        <taxon>Pseudomonadota</taxon>
        <taxon>Gammaproteobacteria</taxon>
        <taxon>Vibrionales</taxon>
        <taxon>Vibrionaceae</taxon>
        <taxon>Vibrio</taxon>
    </lineage>
</organism>
<evidence type="ECO:0000256" key="7">
    <source>
        <dbReference type="SAM" id="SignalP"/>
    </source>
</evidence>
<evidence type="ECO:0000256" key="5">
    <source>
        <dbReference type="ARBA" id="ARBA00023186"/>
    </source>
</evidence>
<dbReference type="GO" id="GO:0030288">
    <property type="term" value="C:outer membrane-bounded periplasmic space"/>
    <property type="evidence" value="ECO:0007669"/>
    <property type="project" value="InterPro"/>
</dbReference>
<dbReference type="InterPro" id="IPR018046">
    <property type="entry name" value="Pili_assmbl_chaperone_CS"/>
</dbReference>
<comment type="caution">
    <text evidence="10">The sequence shown here is derived from an EMBL/GenBank/DDBJ whole genome shotgun (WGS) entry which is preliminary data.</text>
</comment>
<keyword evidence="11" id="KW-1185">Reference proteome</keyword>
<evidence type="ECO:0000313" key="11">
    <source>
        <dbReference type="Proteomes" id="UP000051221"/>
    </source>
</evidence>
<comment type="subcellular location">
    <subcellularLocation>
        <location evidence="1 6">Periplasm</location>
    </subcellularLocation>
</comment>
<dbReference type="AlphaFoldDB" id="A0A0Q2MGM7"/>
<dbReference type="Pfam" id="PF02753">
    <property type="entry name" value="PapD_C"/>
    <property type="match status" value="1"/>
</dbReference>
<evidence type="ECO:0000313" key="10">
    <source>
        <dbReference type="EMBL" id="KQH86874.1"/>
    </source>
</evidence>
<dbReference type="InterPro" id="IPR050643">
    <property type="entry name" value="Periplasmic_pilus_chap"/>
</dbReference>
<evidence type="ECO:0000259" key="8">
    <source>
        <dbReference type="Pfam" id="PF00345"/>
    </source>
</evidence>
<keyword evidence="3 7" id="KW-0732">Signal</keyword>
<dbReference type="PANTHER" id="PTHR30251">
    <property type="entry name" value="PILUS ASSEMBLY CHAPERONE"/>
    <property type="match status" value="1"/>
</dbReference>
<dbReference type="PANTHER" id="PTHR30251:SF10">
    <property type="entry name" value="FIMBRIAL CHAPERONE YEHC-RELATED"/>
    <property type="match status" value="1"/>
</dbReference>
<evidence type="ECO:0000259" key="9">
    <source>
        <dbReference type="Pfam" id="PF02753"/>
    </source>
</evidence>
<evidence type="ECO:0000256" key="6">
    <source>
        <dbReference type="RuleBase" id="RU003918"/>
    </source>
</evidence>
<comment type="similarity">
    <text evidence="2 6">Belongs to the periplasmic pilus chaperone family.</text>
</comment>
<gene>
    <name evidence="10" type="ORF">AMR76_07280</name>
</gene>
<proteinExistence type="inferred from homology"/>
<evidence type="ECO:0000256" key="1">
    <source>
        <dbReference type="ARBA" id="ARBA00004418"/>
    </source>
</evidence>
<dbReference type="GO" id="GO:0071555">
    <property type="term" value="P:cell wall organization"/>
    <property type="evidence" value="ECO:0007669"/>
    <property type="project" value="InterPro"/>
</dbReference>
<evidence type="ECO:0000256" key="3">
    <source>
        <dbReference type="ARBA" id="ARBA00022729"/>
    </source>
</evidence>
<dbReference type="PROSITE" id="PS00635">
    <property type="entry name" value="PILI_CHAPERONE"/>
    <property type="match status" value="1"/>
</dbReference>
<dbReference type="InterPro" id="IPR016148">
    <property type="entry name" value="Pili_assmbl_chaperone_C"/>
</dbReference>
<feature type="domain" description="Pili assembly chaperone N-terminal" evidence="8">
    <location>
        <begin position="20"/>
        <end position="145"/>
    </location>
</feature>
<dbReference type="Gene3D" id="2.60.40.10">
    <property type="entry name" value="Immunoglobulins"/>
    <property type="match status" value="2"/>
</dbReference>
<reference evidence="10 11" key="1">
    <citation type="submission" date="2015-08" db="EMBL/GenBank/DDBJ databases">
        <title>Antibacterial properties of a collection of Vibrionaceae strains.</title>
        <authorList>
            <person name="Giubergia S."/>
        </authorList>
    </citation>
    <scope>NUCLEOTIDE SEQUENCE [LARGE SCALE GENOMIC DNA]</scope>
    <source>
        <strain evidence="10 11">S0821</strain>
    </source>
</reference>
<dbReference type="Pfam" id="PF00345">
    <property type="entry name" value="PapD_N"/>
    <property type="match status" value="1"/>
</dbReference>
<dbReference type="FunCoup" id="A0A0Q2MGM7">
    <property type="interactions" value="41"/>
</dbReference>
<dbReference type="InterPro" id="IPR001829">
    <property type="entry name" value="Pili_assmbl_chaperone_bac"/>
</dbReference>
<dbReference type="InterPro" id="IPR008962">
    <property type="entry name" value="PapD-like_sf"/>
</dbReference>
<evidence type="ECO:0000256" key="4">
    <source>
        <dbReference type="ARBA" id="ARBA00022764"/>
    </source>
</evidence>
<dbReference type="Proteomes" id="UP000051221">
    <property type="component" value="Unassembled WGS sequence"/>
</dbReference>
<dbReference type="PRINTS" id="PR00969">
    <property type="entry name" value="CHAPERONPILI"/>
</dbReference>
<dbReference type="EMBL" id="LKHS01000005">
    <property type="protein sequence ID" value="KQH86874.1"/>
    <property type="molecule type" value="Genomic_DNA"/>
</dbReference>